<organism evidence="2 3">
    <name type="scientific">Eumeta variegata</name>
    <name type="common">Bagworm moth</name>
    <name type="synonym">Eumeta japonica</name>
    <dbReference type="NCBI Taxonomy" id="151549"/>
    <lineage>
        <taxon>Eukaryota</taxon>
        <taxon>Metazoa</taxon>
        <taxon>Ecdysozoa</taxon>
        <taxon>Arthropoda</taxon>
        <taxon>Hexapoda</taxon>
        <taxon>Insecta</taxon>
        <taxon>Pterygota</taxon>
        <taxon>Neoptera</taxon>
        <taxon>Endopterygota</taxon>
        <taxon>Lepidoptera</taxon>
        <taxon>Glossata</taxon>
        <taxon>Ditrysia</taxon>
        <taxon>Tineoidea</taxon>
        <taxon>Psychidae</taxon>
        <taxon>Oiketicinae</taxon>
        <taxon>Eumeta</taxon>
    </lineage>
</organism>
<keyword evidence="3" id="KW-1185">Reference proteome</keyword>
<evidence type="ECO:0000256" key="1">
    <source>
        <dbReference type="SAM" id="MobiDB-lite"/>
    </source>
</evidence>
<reference evidence="2 3" key="1">
    <citation type="journal article" date="2019" name="Commun. Biol.">
        <title>The bagworm genome reveals a unique fibroin gene that provides high tensile strength.</title>
        <authorList>
            <person name="Kono N."/>
            <person name="Nakamura H."/>
            <person name="Ohtoshi R."/>
            <person name="Tomita M."/>
            <person name="Numata K."/>
            <person name="Arakawa K."/>
        </authorList>
    </citation>
    <scope>NUCLEOTIDE SEQUENCE [LARGE SCALE GENOMIC DNA]</scope>
</reference>
<gene>
    <name evidence="2" type="ORF">EVAR_44070_1</name>
</gene>
<feature type="compositionally biased region" description="Low complexity" evidence="1">
    <location>
        <begin position="1"/>
        <end position="11"/>
    </location>
</feature>
<proteinExistence type="predicted"/>
<feature type="compositionally biased region" description="Basic residues" evidence="1">
    <location>
        <begin position="12"/>
        <end position="21"/>
    </location>
</feature>
<name>A0A4C1X263_EUMVA</name>
<protein>
    <submittedName>
        <fullName evidence="2">Uncharacterized protein</fullName>
    </submittedName>
</protein>
<dbReference type="AlphaFoldDB" id="A0A4C1X263"/>
<dbReference type="Proteomes" id="UP000299102">
    <property type="component" value="Unassembled WGS sequence"/>
</dbReference>
<accession>A0A4C1X263</accession>
<feature type="region of interest" description="Disordered" evidence="1">
    <location>
        <begin position="1"/>
        <end position="31"/>
    </location>
</feature>
<sequence>MSPLTARPASAPRRRRARLRPHILSGSDRRSGREMNLKRVCGVSPLYIKCSLLKVVAHNYEIKQLETVEGGRDSRAVGLIISSAAPAKPPLQRSRRPLSRILWWRTSRKTSAAFDVTHPRRRGRSRPLKVRTARREIHVNFYDRDRVRRRRASVRPDVCGLSPRPREEVTISNVAEVQTRVWRRAPSDANKNAYK</sequence>
<dbReference type="EMBL" id="BGZK01000712">
    <property type="protein sequence ID" value="GBP57253.1"/>
    <property type="molecule type" value="Genomic_DNA"/>
</dbReference>
<evidence type="ECO:0000313" key="2">
    <source>
        <dbReference type="EMBL" id="GBP57253.1"/>
    </source>
</evidence>
<comment type="caution">
    <text evidence="2">The sequence shown here is derived from an EMBL/GenBank/DDBJ whole genome shotgun (WGS) entry which is preliminary data.</text>
</comment>
<evidence type="ECO:0000313" key="3">
    <source>
        <dbReference type="Proteomes" id="UP000299102"/>
    </source>
</evidence>